<feature type="transmembrane region" description="Helical" evidence="7">
    <location>
        <begin position="72"/>
        <end position="91"/>
    </location>
</feature>
<evidence type="ECO:0000256" key="5">
    <source>
        <dbReference type="ARBA" id="ARBA00023136"/>
    </source>
</evidence>
<protein>
    <recommendedName>
        <fullName evidence="8">Major facilitator superfamily (MFS) profile domain-containing protein</fullName>
    </recommendedName>
</protein>
<dbReference type="GO" id="GO:0005886">
    <property type="term" value="C:plasma membrane"/>
    <property type="evidence" value="ECO:0007669"/>
    <property type="project" value="TreeGrafter"/>
</dbReference>
<feature type="transmembrane region" description="Helical" evidence="7">
    <location>
        <begin position="270"/>
        <end position="288"/>
    </location>
</feature>
<dbReference type="Proteomes" id="UP000191500">
    <property type="component" value="Unassembled WGS sequence"/>
</dbReference>
<dbReference type="InterPro" id="IPR020846">
    <property type="entry name" value="MFS_dom"/>
</dbReference>
<dbReference type="GO" id="GO:0022857">
    <property type="term" value="F:transmembrane transporter activity"/>
    <property type="evidence" value="ECO:0007669"/>
    <property type="project" value="InterPro"/>
</dbReference>
<dbReference type="SUPFAM" id="SSF103473">
    <property type="entry name" value="MFS general substrate transporter"/>
    <property type="match status" value="1"/>
</dbReference>
<sequence>MSTATEKQPQNDENMASNEENRNTMAVAIPRINDQLHALNDVGWYASSYLLTTYAFPLLYGKLCTTFQVKGVFLTAFFMFELGSLICGVAPNSTTLIVGRAVAELGSAGIFSGALITLMYIAELDERPIFLGMFGGMYGIASVAELLGFFLELDSIGTLIFVPAILYLLLALQWGGVTYDWSDVRIITLFVVFGAAIIGFITLKVAIGDKATVPVRIARQRNIAFCSFFGLCVDSSSFLWSTKFLSGLMAFDSLFQAIRGISAVRSGIDSLPMTLSNVAGIILFGRLMTRLEYVARFFIMSSVIMSVGAGLITIFTVDVSQAKSYSSTASL</sequence>
<evidence type="ECO:0000256" key="1">
    <source>
        <dbReference type="ARBA" id="ARBA00004141"/>
    </source>
</evidence>
<accession>A0A1V6UE78</accession>
<dbReference type="InterPro" id="IPR036259">
    <property type="entry name" value="MFS_trans_sf"/>
</dbReference>
<comment type="similarity">
    <text evidence="2">Belongs to the major facilitator superfamily. TCR/Tet family.</text>
</comment>
<feature type="transmembrane region" description="Helical" evidence="7">
    <location>
        <begin position="186"/>
        <end position="207"/>
    </location>
</feature>
<dbReference type="InterPro" id="IPR011701">
    <property type="entry name" value="MFS"/>
</dbReference>
<evidence type="ECO:0000256" key="3">
    <source>
        <dbReference type="ARBA" id="ARBA00022692"/>
    </source>
</evidence>
<dbReference type="EMBL" id="MDDG01000011">
    <property type="protein sequence ID" value="OQE36765.1"/>
    <property type="molecule type" value="Genomic_DNA"/>
</dbReference>
<name>A0A1V6UE78_9EURO</name>
<feature type="transmembrane region" description="Helical" evidence="7">
    <location>
        <begin position="238"/>
        <end position="258"/>
    </location>
</feature>
<reference evidence="10" key="1">
    <citation type="journal article" date="2017" name="Nat. Microbiol.">
        <title>Global analysis of biosynthetic gene clusters reveals vast potential of secondary metabolite production in Penicillium species.</title>
        <authorList>
            <person name="Nielsen J.C."/>
            <person name="Grijseels S."/>
            <person name="Prigent S."/>
            <person name="Ji B."/>
            <person name="Dainat J."/>
            <person name="Nielsen K.F."/>
            <person name="Frisvad J.C."/>
            <person name="Workman M."/>
            <person name="Nielsen J."/>
        </authorList>
    </citation>
    <scope>NUCLEOTIDE SEQUENCE [LARGE SCALE GENOMIC DNA]</scope>
    <source>
        <strain evidence="10">IBT 31321</strain>
    </source>
</reference>
<organism evidence="9 10">
    <name type="scientific">Penicillium coprophilum</name>
    <dbReference type="NCBI Taxonomy" id="36646"/>
    <lineage>
        <taxon>Eukaryota</taxon>
        <taxon>Fungi</taxon>
        <taxon>Dikarya</taxon>
        <taxon>Ascomycota</taxon>
        <taxon>Pezizomycotina</taxon>
        <taxon>Eurotiomycetes</taxon>
        <taxon>Eurotiomycetidae</taxon>
        <taxon>Eurotiales</taxon>
        <taxon>Aspergillaceae</taxon>
        <taxon>Penicillium</taxon>
    </lineage>
</organism>
<dbReference type="Gene3D" id="1.20.1250.20">
    <property type="entry name" value="MFS general substrate transporter like domains"/>
    <property type="match status" value="1"/>
</dbReference>
<feature type="transmembrane region" description="Helical" evidence="7">
    <location>
        <begin position="156"/>
        <end position="174"/>
    </location>
</feature>
<comment type="subcellular location">
    <subcellularLocation>
        <location evidence="1">Membrane</location>
        <topology evidence="1">Multi-pass membrane protein</topology>
    </subcellularLocation>
</comment>
<feature type="region of interest" description="Disordered" evidence="6">
    <location>
        <begin position="1"/>
        <end position="20"/>
    </location>
</feature>
<evidence type="ECO:0000259" key="8">
    <source>
        <dbReference type="PROSITE" id="PS50850"/>
    </source>
</evidence>
<dbReference type="PANTHER" id="PTHR23501:SF199">
    <property type="entry name" value="MFS EFFLUX TRANSPORTER INPD-RELATED"/>
    <property type="match status" value="1"/>
</dbReference>
<proteinExistence type="inferred from homology"/>
<feature type="transmembrane region" description="Helical" evidence="7">
    <location>
        <begin position="129"/>
        <end position="150"/>
    </location>
</feature>
<evidence type="ECO:0000313" key="10">
    <source>
        <dbReference type="Proteomes" id="UP000191500"/>
    </source>
</evidence>
<feature type="transmembrane region" description="Helical" evidence="7">
    <location>
        <begin position="294"/>
        <end position="317"/>
    </location>
</feature>
<dbReference type="PROSITE" id="PS50850">
    <property type="entry name" value="MFS"/>
    <property type="match status" value="1"/>
</dbReference>
<feature type="domain" description="Major facilitator superfamily (MFS) profile" evidence="8">
    <location>
        <begin position="1"/>
        <end position="331"/>
    </location>
</feature>
<keyword evidence="5 7" id="KW-0472">Membrane</keyword>
<gene>
    <name evidence="9" type="ORF">PENCOP_c011G06394</name>
</gene>
<keyword evidence="3 7" id="KW-0812">Transmembrane</keyword>
<feature type="transmembrane region" description="Helical" evidence="7">
    <location>
        <begin position="42"/>
        <end position="60"/>
    </location>
</feature>
<evidence type="ECO:0000256" key="7">
    <source>
        <dbReference type="SAM" id="Phobius"/>
    </source>
</evidence>
<comment type="caution">
    <text evidence="9">The sequence shown here is derived from an EMBL/GenBank/DDBJ whole genome shotgun (WGS) entry which is preliminary data.</text>
</comment>
<feature type="compositionally biased region" description="Polar residues" evidence="6">
    <location>
        <begin position="1"/>
        <end position="18"/>
    </location>
</feature>
<evidence type="ECO:0000256" key="6">
    <source>
        <dbReference type="SAM" id="MobiDB-lite"/>
    </source>
</evidence>
<feature type="transmembrane region" description="Helical" evidence="7">
    <location>
        <begin position="97"/>
        <end position="122"/>
    </location>
</feature>
<evidence type="ECO:0000313" key="9">
    <source>
        <dbReference type="EMBL" id="OQE36765.1"/>
    </source>
</evidence>
<evidence type="ECO:0000256" key="4">
    <source>
        <dbReference type="ARBA" id="ARBA00022989"/>
    </source>
</evidence>
<keyword evidence="4 7" id="KW-1133">Transmembrane helix</keyword>
<keyword evidence="10" id="KW-1185">Reference proteome</keyword>
<dbReference type="AlphaFoldDB" id="A0A1V6UE78"/>
<dbReference type="Pfam" id="PF07690">
    <property type="entry name" value="MFS_1"/>
    <property type="match status" value="1"/>
</dbReference>
<evidence type="ECO:0000256" key="2">
    <source>
        <dbReference type="ARBA" id="ARBA00007520"/>
    </source>
</evidence>
<dbReference type="PANTHER" id="PTHR23501">
    <property type="entry name" value="MAJOR FACILITATOR SUPERFAMILY"/>
    <property type="match status" value="1"/>
</dbReference>